<organism evidence="2 3">
    <name type="scientific">Spirosoma terrae</name>
    <dbReference type="NCBI Taxonomy" id="1968276"/>
    <lineage>
        <taxon>Bacteria</taxon>
        <taxon>Pseudomonadati</taxon>
        <taxon>Bacteroidota</taxon>
        <taxon>Cytophagia</taxon>
        <taxon>Cytophagales</taxon>
        <taxon>Cytophagaceae</taxon>
        <taxon>Spirosoma</taxon>
    </lineage>
</organism>
<accession>A0A6L9L1M4</accession>
<dbReference type="Pfam" id="PF18962">
    <property type="entry name" value="Por_Secre_tail"/>
    <property type="match status" value="1"/>
</dbReference>
<dbReference type="EMBL" id="JAAFZH010000002">
    <property type="protein sequence ID" value="NDU94434.1"/>
    <property type="molecule type" value="Genomic_DNA"/>
</dbReference>
<evidence type="ECO:0000313" key="2">
    <source>
        <dbReference type="EMBL" id="NDU94434.1"/>
    </source>
</evidence>
<dbReference type="InterPro" id="IPR026444">
    <property type="entry name" value="Secre_tail"/>
</dbReference>
<dbReference type="RefSeq" id="WP_163944429.1">
    <property type="nucleotide sequence ID" value="NZ_JAAFZH010000002.1"/>
</dbReference>
<gene>
    <name evidence="2" type="ORF">GK108_06075</name>
</gene>
<protein>
    <submittedName>
        <fullName evidence="2">T9SS type A sorting domain-containing protein</fullName>
    </submittedName>
</protein>
<dbReference type="AlphaFoldDB" id="A0A6L9L1M4"/>
<feature type="domain" description="Secretion system C-terminal sorting" evidence="1">
    <location>
        <begin position="553"/>
        <end position="620"/>
    </location>
</feature>
<sequence length="622" mass="69856">MNIALPLFLHQRFDQRLLRCFLLVLCCLLSFIGYAQAPLSLPFFDDFSTASGQPGIDQPDPARWQPGSGVYINNTMAINPPTINVASFDGLRANGLPYVFNNELAQGYTDTLASLPINLANLTASDSVYLSFYWQIKGLGELPDAGDSLTRLPGDSLTVQFLDVNNVWRTVWWRVGGEPNNNFFQVFIPVRDQRYLHAGFAFRFRSFGRASGPFDTWNIDYIYLNKGRSNTDRFVKDVAIRVAPTPFLKRYTAMPLTQYTVNPGAETADSVSTEIVNRFSTFNFTTFRFTVRDEVSGRLIQDLPQISSVPIEALSSQRKVVKPDPVTSFGSATRAVLRYKFDILTTDDQNPSIPGVNLRQNDTISRVAVLGNYYAYDDGSWEYAAQIGPREQVAVRFILNKPDIMAGIMASIVPIRLNQTGQPFVITVYSNTNGRPGNAIYRQSFTTQYPSYRNGFVTFPFDRGVSVKDTFYVGYQQISVSDTTFLRLGFDKNSPFGDQIFYNGGTIWEQNLQPDRPLQLQGAFMLRPIMGGKPDTIVTALPEPEPLRPLQAYPNPTSGVIRWESSKVTRLDVLSLSGQLIRQAEPSRGQQLLDLSDLPDGLYVVRLVEGDRQVVQRLIIHH</sequence>
<dbReference type="Proteomes" id="UP000474175">
    <property type="component" value="Unassembled WGS sequence"/>
</dbReference>
<proteinExistence type="predicted"/>
<evidence type="ECO:0000313" key="3">
    <source>
        <dbReference type="Proteomes" id="UP000474175"/>
    </source>
</evidence>
<keyword evidence="3" id="KW-1185">Reference proteome</keyword>
<name>A0A6L9L1M4_9BACT</name>
<evidence type="ECO:0000259" key="1">
    <source>
        <dbReference type="Pfam" id="PF18962"/>
    </source>
</evidence>
<comment type="caution">
    <text evidence="2">The sequence shown here is derived from an EMBL/GenBank/DDBJ whole genome shotgun (WGS) entry which is preliminary data.</text>
</comment>
<reference evidence="2 3" key="1">
    <citation type="submission" date="2020-02" db="EMBL/GenBank/DDBJ databases">
        <title>Draft genome sequence of two Spirosoma agri KCTC 52727 and Spirosoma terrae KCTC 52035.</title>
        <authorList>
            <person name="Rojas J."/>
            <person name="Ambika Manirajan B."/>
            <person name="Suarez C."/>
            <person name="Ratering S."/>
            <person name="Schnell S."/>
        </authorList>
    </citation>
    <scope>NUCLEOTIDE SEQUENCE [LARGE SCALE GENOMIC DNA]</scope>
    <source>
        <strain evidence="2 3">KCTC 52035</strain>
    </source>
</reference>
<dbReference type="NCBIfam" id="TIGR04183">
    <property type="entry name" value="Por_Secre_tail"/>
    <property type="match status" value="1"/>
</dbReference>